<name>A0A0E0LH94_ORYPU</name>
<keyword evidence="1" id="KW-0863">Zinc-finger</keyword>
<reference evidence="3" key="2">
    <citation type="submission" date="2018-05" db="EMBL/GenBank/DDBJ databases">
        <title>OpunRS2 (Oryza punctata Reference Sequence Version 2).</title>
        <authorList>
            <person name="Zhang J."/>
            <person name="Kudrna D."/>
            <person name="Lee S."/>
            <person name="Talag J."/>
            <person name="Welchert J."/>
            <person name="Wing R.A."/>
        </authorList>
    </citation>
    <scope>NUCLEOTIDE SEQUENCE [LARGE SCALE GENOMIC DNA]</scope>
</reference>
<keyword evidence="4" id="KW-1185">Reference proteome</keyword>
<evidence type="ECO:0000313" key="4">
    <source>
        <dbReference type="Proteomes" id="UP000026962"/>
    </source>
</evidence>
<organism evidence="3">
    <name type="scientific">Oryza punctata</name>
    <name type="common">Red rice</name>
    <dbReference type="NCBI Taxonomy" id="4537"/>
    <lineage>
        <taxon>Eukaryota</taxon>
        <taxon>Viridiplantae</taxon>
        <taxon>Streptophyta</taxon>
        <taxon>Embryophyta</taxon>
        <taxon>Tracheophyta</taxon>
        <taxon>Spermatophyta</taxon>
        <taxon>Magnoliopsida</taxon>
        <taxon>Liliopsida</taxon>
        <taxon>Poales</taxon>
        <taxon>Poaceae</taxon>
        <taxon>BOP clade</taxon>
        <taxon>Oryzoideae</taxon>
        <taxon>Oryzeae</taxon>
        <taxon>Oryzinae</taxon>
        <taxon>Oryza</taxon>
    </lineage>
</organism>
<keyword evidence="1" id="KW-0479">Metal-binding</keyword>
<dbReference type="InterPro" id="IPR036236">
    <property type="entry name" value="Znf_C2H2_sf"/>
</dbReference>
<dbReference type="eggNOG" id="ENOG502R5A0">
    <property type="taxonomic scope" value="Eukaryota"/>
</dbReference>
<dbReference type="EnsemblPlants" id="OPUNC07G03350.1">
    <property type="protein sequence ID" value="OPUNC07G03350.1"/>
    <property type="gene ID" value="OPUNC07G03350"/>
</dbReference>
<keyword evidence="1" id="KW-0862">Zinc</keyword>
<evidence type="ECO:0000313" key="3">
    <source>
        <dbReference type="EnsemblPlants" id="OPUNC07G03350.1"/>
    </source>
</evidence>
<proteinExistence type="predicted"/>
<dbReference type="PROSITE" id="PS50157">
    <property type="entry name" value="ZINC_FINGER_C2H2_2"/>
    <property type="match status" value="1"/>
</dbReference>
<reference evidence="3" key="1">
    <citation type="submission" date="2015-04" db="UniProtKB">
        <authorList>
            <consortium name="EnsemblPlants"/>
        </authorList>
    </citation>
    <scope>IDENTIFICATION</scope>
</reference>
<dbReference type="OMA" id="RTFRKSQ"/>
<dbReference type="HOGENOM" id="CLU_084324_4_0_1"/>
<evidence type="ECO:0000259" key="2">
    <source>
        <dbReference type="PROSITE" id="PS50157"/>
    </source>
</evidence>
<dbReference type="Proteomes" id="UP000026962">
    <property type="component" value="Chromosome 7"/>
</dbReference>
<dbReference type="PROSITE" id="PS00028">
    <property type="entry name" value="ZINC_FINGER_C2H2_1"/>
    <property type="match status" value="1"/>
</dbReference>
<dbReference type="PANTHER" id="PTHR45730">
    <property type="entry name" value="ZINC FINGER PROTEIN JAGGED"/>
    <property type="match status" value="1"/>
</dbReference>
<dbReference type="GO" id="GO:0008270">
    <property type="term" value="F:zinc ion binding"/>
    <property type="evidence" value="ECO:0007669"/>
    <property type="project" value="UniProtKB-KW"/>
</dbReference>
<dbReference type="InterPro" id="IPR013087">
    <property type="entry name" value="Znf_C2H2_type"/>
</dbReference>
<dbReference type="PANTHER" id="PTHR45730:SF108">
    <property type="entry name" value="PROTEIN LATE FLOWERING"/>
    <property type="match status" value="1"/>
</dbReference>
<dbReference type="SUPFAM" id="SSF57667">
    <property type="entry name" value="beta-beta-alpha zinc fingers"/>
    <property type="match status" value="1"/>
</dbReference>
<dbReference type="GO" id="GO:0003700">
    <property type="term" value="F:DNA-binding transcription factor activity"/>
    <property type="evidence" value="ECO:0007669"/>
    <property type="project" value="InterPro"/>
</dbReference>
<dbReference type="STRING" id="4537.A0A0E0LH94"/>
<dbReference type="AlphaFoldDB" id="A0A0E0LH94"/>
<feature type="domain" description="C2H2-type" evidence="2">
    <location>
        <begin position="45"/>
        <end position="72"/>
    </location>
</feature>
<accession>A0A0E0LH94</accession>
<dbReference type="InterPro" id="IPR045320">
    <property type="entry name" value="JAGGED/SL1-like"/>
</dbReference>
<evidence type="ECO:0000256" key="1">
    <source>
        <dbReference type="PROSITE-ProRule" id="PRU00042"/>
    </source>
</evidence>
<protein>
    <recommendedName>
        <fullName evidence="2">C2H2-type domain-containing protein</fullName>
    </recommendedName>
</protein>
<dbReference type="Gramene" id="OPUNC07G03350.1">
    <property type="protein sequence ID" value="OPUNC07G03350.1"/>
    <property type="gene ID" value="OPUNC07G03350"/>
</dbReference>
<sequence length="150" mass="15591">MEPSSASSAVVDLSLSLAAPAASNAYRRDEAAPTAVVNGKAVRLFPCLFCDKMFDKSQALGGHQNAHRKERVAGGGSWNPYVYDVAAAAVPNDISSHGITAGSTAVDGWWRRSDAGGERPAAVVAGFRSTKKGSSSMGVAGEELVLELRL</sequence>